<evidence type="ECO:0000256" key="6">
    <source>
        <dbReference type="ARBA" id="ARBA00022723"/>
    </source>
</evidence>
<evidence type="ECO:0000256" key="9">
    <source>
        <dbReference type="ARBA" id="ARBA00023186"/>
    </source>
</evidence>
<dbReference type="NCBIfam" id="TIGR00539">
    <property type="entry name" value="hemN_rel"/>
    <property type="match status" value="1"/>
</dbReference>
<keyword evidence="7 10" id="KW-0408">Iron</keyword>
<dbReference type="SFLD" id="SFLDS00029">
    <property type="entry name" value="Radical_SAM"/>
    <property type="match status" value="2"/>
</dbReference>
<organism evidence="12 13">
    <name type="scientific">Desulfomonile tiedjei (strain ATCC 49306 / DSM 6799 / DCB-1)</name>
    <dbReference type="NCBI Taxonomy" id="706587"/>
    <lineage>
        <taxon>Bacteria</taxon>
        <taxon>Pseudomonadati</taxon>
        <taxon>Thermodesulfobacteriota</taxon>
        <taxon>Desulfomonilia</taxon>
        <taxon>Desulfomonilales</taxon>
        <taxon>Desulfomonilaceae</taxon>
        <taxon>Desulfomonile</taxon>
    </lineage>
</organism>
<keyword evidence="8 10" id="KW-0411">Iron-sulfur</keyword>
<dbReference type="GO" id="GO:0005737">
    <property type="term" value="C:cytoplasm"/>
    <property type="evidence" value="ECO:0007669"/>
    <property type="project" value="UniProtKB-SubCell"/>
</dbReference>
<dbReference type="PANTHER" id="PTHR13932:SF5">
    <property type="entry name" value="RADICAL S-ADENOSYL METHIONINE DOMAIN-CONTAINING PROTEIN 1, MITOCHONDRIAL"/>
    <property type="match status" value="1"/>
</dbReference>
<dbReference type="HOGENOM" id="CLU_027579_1_1_7"/>
<proteinExistence type="inferred from homology"/>
<comment type="function">
    <text evidence="10">Probably acts as a heme chaperone, transferring heme to an unknown acceptor. Binds one molecule of heme per monomer, possibly covalently. Binds 1 [4Fe-4S] cluster. The cluster is coordinated with 3 cysteines and an exchangeable S-adenosyl-L-methionine.</text>
</comment>
<dbReference type="InterPro" id="IPR007197">
    <property type="entry name" value="rSAM"/>
</dbReference>
<dbReference type="Pfam" id="PF04055">
    <property type="entry name" value="Radical_SAM"/>
    <property type="match status" value="1"/>
</dbReference>
<dbReference type="InterPro" id="IPR013785">
    <property type="entry name" value="Aldolase_TIM"/>
</dbReference>
<dbReference type="SUPFAM" id="SSF102114">
    <property type="entry name" value="Radical SAM enzymes"/>
    <property type="match status" value="1"/>
</dbReference>
<dbReference type="InterPro" id="IPR034505">
    <property type="entry name" value="Coproporphyrinogen-III_oxidase"/>
</dbReference>
<dbReference type="InterPro" id="IPR004559">
    <property type="entry name" value="HemW-like"/>
</dbReference>
<evidence type="ECO:0000256" key="4">
    <source>
        <dbReference type="ARBA" id="ARBA00022617"/>
    </source>
</evidence>
<dbReference type="OrthoDB" id="9808022at2"/>
<dbReference type="GO" id="GO:0051539">
    <property type="term" value="F:4 iron, 4 sulfur cluster binding"/>
    <property type="evidence" value="ECO:0007669"/>
    <property type="project" value="UniProtKB-UniRule"/>
</dbReference>
<comment type="similarity">
    <text evidence="2">Belongs to the anaerobic coproporphyrinogen-III oxidase family. HemW subfamily.</text>
</comment>
<feature type="domain" description="Radical SAM core" evidence="11">
    <location>
        <begin position="14"/>
        <end position="253"/>
    </location>
</feature>
<dbReference type="SFLD" id="SFLDG01065">
    <property type="entry name" value="anaerobic_coproporphyrinogen-I"/>
    <property type="match status" value="2"/>
</dbReference>
<dbReference type="InterPro" id="IPR010723">
    <property type="entry name" value="HemN_C"/>
</dbReference>
<evidence type="ECO:0000256" key="1">
    <source>
        <dbReference type="ARBA" id="ARBA00001966"/>
    </source>
</evidence>
<evidence type="ECO:0000313" key="13">
    <source>
        <dbReference type="Proteomes" id="UP000006055"/>
    </source>
</evidence>
<evidence type="ECO:0000259" key="11">
    <source>
        <dbReference type="PROSITE" id="PS51918"/>
    </source>
</evidence>
<keyword evidence="13" id="KW-1185">Reference proteome</keyword>
<evidence type="ECO:0000256" key="5">
    <source>
        <dbReference type="ARBA" id="ARBA00022691"/>
    </source>
</evidence>
<name>I4C834_DESTA</name>
<dbReference type="GO" id="GO:0006779">
    <property type="term" value="P:porphyrin-containing compound biosynthetic process"/>
    <property type="evidence" value="ECO:0007669"/>
    <property type="project" value="InterPro"/>
</dbReference>
<keyword evidence="6 10" id="KW-0479">Metal-binding</keyword>
<dbReference type="AlphaFoldDB" id="I4C834"/>
<keyword evidence="5 10" id="KW-0949">S-adenosyl-L-methionine</keyword>
<sequence>MSLPHRQSIPTRFPQEDNPGGIYVHVPFCRTRCSYCGFTSGIYDPDAKVRYIRSILREIELYAHLAKRTAREFFFNTVYFGGGTPSLLDPEDVSRILVQIRSHLNVVPEEITLEMNPGTVDRARLSSLRRIGINRVSLGIQSLLDSELLLMGRSHAVADAYAAFRDLRAAGFDNVSLDLIAGFPSQTLESLKRSLDSILDLRPEHVSVYLLEVKPGTRLHRLIDAGELPGPDEDLAADMYETLCRDAKEAGYEHYEISNFALPGKQSIHNLKYWTDCVYIGFGPGAHSMDGRTRYANFRDLTDFEKAVEAGDLPIEIKTKLTPEMRFKDALIMGLRLVGGLNLELISERYNVDALQFIKKTVGDLLDQGLLRMQGEILLLTDRGRLLSNMVFSRWV</sequence>
<keyword evidence="9 10" id="KW-0143">Chaperone</keyword>
<dbReference type="GO" id="GO:0004109">
    <property type="term" value="F:coproporphyrinogen oxidase activity"/>
    <property type="evidence" value="ECO:0007669"/>
    <property type="project" value="InterPro"/>
</dbReference>
<evidence type="ECO:0000256" key="3">
    <source>
        <dbReference type="ARBA" id="ARBA00017228"/>
    </source>
</evidence>
<dbReference type="Proteomes" id="UP000006055">
    <property type="component" value="Chromosome"/>
</dbReference>
<protein>
    <recommendedName>
        <fullName evidence="3 10">Heme chaperone HemW</fullName>
    </recommendedName>
</protein>
<dbReference type="eggNOG" id="COG0635">
    <property type="taxonomic scope" value="Bacteria"/>
</dbReference>
<keyword evidence="10" id="KW-0963">Cytoplasm</keyword>
<evidence type="ECO:0000256" key="7">
    <source>
        <dbReference type="ARBA" id="ARBA00023004"/>
    </source>
</evidence>
<dbReference type="Gene3D" id="3.20.20.70">
    <property type="entry name" value="Aldolase class I"/>
    <property type="match status" value="1"/>
</dbReference>
<reference evidence="13" key="1">
    <citation type="submission" date="2012-06" db="EMBL/GenBank/DDBJ databases">
        <title>Complete sequence of chromosome of Desulfomonile tiedjei DSM 6799.</title>
        <authorList>
            <person name="Lucas S."/>
            <person name="Copeland A."/>
            <person name="Lapidus A."/>
            <person name="Glavina del Rio T."/>
            <person name="Dalin E."/>
            <person name="Tice H."/>
            <person name="Bruce D."/>
            <person name="Goodwin L."/>
            <person name="Pitluck S."/>
            <person name="Peters L."/>
            <person name="Ovchinnikova G."/>
            <person name="Zeytun A."/>
            <person name="Lu M."/>
            <person name="Kyrpides N."/>
            <person name="Mavromatis K."/>
            <person name="Ivanova N."/>
            <person name="Brettin T."/>
            <person name="Detter J.C."/>
            <person name="Han C."/>
            <person name="Larimer F."/>
            <person name="Land M."/>
            <person name="Hauser L."/>
            <person name="Markowitz V."/>
            <person name="Cheng J.-F."/>
            <person name="Hugenholtz P."/>
            <person name="Woyke T."/>
            <person name="Wu D."/>
            <person name="Spring S."/>
            <person name="Schroeder M."/>
            <person name="Brambilla E."/>
            <person name="Klenk H.-P."/>
            <person name="Eisen J.A."/>
        </authorList>
    </citation>
    <scope>NUCLEOTIDE SEQUENCE [LARGE SCALE GENOMIC DNA]</scope>
    <source>
        <strain evidence="13">ATCC 49306 / DSM 6799 / DCB-1</strain>
    </source>
</reference>
<dbReference type="SFLD" id="SFLDG01082">
    <property type="entry name" value="B12-binding_domain_containing"/>
    <property type="match status" value="1"/>
</dbReference>
<dbReference type="PANTHER" id="PTHR13932">
    <property type="entry name" value="COPROPORPHYRINIGEN III OXIDASE"/>
    <property type="match status" value="1"/>
</dbReference>
<dbReference type="PROSITE" id="PS51918">
    <property type="entry name" value="RADICAL_SAM"/>
    <property type="match status" value="1"/>
</dbReference>
<dbReference type="SFLD" id="SFLDF00562">
    <property type="entry name" value="HemN-like__clustered_with_heat"/>
    <property type="match status" value="1"/>
</dbReference>
<keyword evidence="4 10" id="KW-0349">Heme</keyword>
<keyword evidence="10" id="KW-0004">4Fe-4S</keyword>
<dbReference type="InterPro" id="IPR006638">
    <property type="entry name" value="Elp3/MiaA/NifB-like_rSAM"/>
</dbReference>
<gene>
    <name evidence="12" type="ordered locus">Desti_3062</name>
</gene>
<dbReference type="SFLD" id="SFLDF00288">
    <property type="entry name" value="HemN-like__clustered_with_nucl"/>
    <property type="match status" value="1"/>
</dbReference>
<dbReference type="KEGG" id="dti:Desti_3062"/>
<dbReference type="SMART" id="SM00729">
    <property type="entry name" value="Elp3"/>
    <property type="match status" value="1"/>
</dbReference>
<dbReference type="Pfam" id="PF06969">
    <property type="entry name" value="HemN_C"/>
    <property type="match status" value="1"/>
</dbReference>
<dbReference type="RefSeq" id="WP_014810862.1">
    <property type="nucleotide sequence ID" value="NC_018025.1"/>
</dbReference>
<comment type="subcellular location">
    <subcellularLocation>
        <location evidence="10">Cytoplasm</location>
    </subcellularLocation>
</comment>
<dbReference type="EMBL" id="CP003360">
    <property type="protein sequence ID" value="AFM25725.1"/>
    <property type="molecule type" value="Genomic_DNA"/>
</dbReference>
<evidence type="ECO:0000256" key="2">
    <source>
        <dbReference type="ARBA" id="ARBA00006100"/>
    </source>
</evidence>
<dbReference type="GO" id="GO:0046872">
    <property type="term" value="F:metal ion binding"/>
    <property type="evidence" value="ECO:0007669"/>
    <property type="project" value="UniProtKB-UniRule"/>
</dbReference>
<accession>I4C834</accession>
<evidence type="ECO:0000256" key="8">
    <source>
        <dbReference type="ARBA" id="ARBA00023014"/>
    </source>
</evidence>
<dbReference type="CDD" id="cd01335">
    <property type="entry name" value="Radical_SAM"/>
    <property type="match status" value="1"/>
</dbReference>
<dbReference type="PATRIC" id="fig|706587.4.peg.3481"/>
<dbReference type="InterPro" id="IPR058240">
    <property type="entry name" value="rSAM_sf"/>
</dbReference>
<comment type="cofactor">
    <cofactor evidence="1">
        <name>[4Fe-4S] cluster</name>
        <dbReference type="ChEBI" id="CHEBI:49883"/>
    </cofactor>
</comment>
<evidence type="ECO:0000313" key="12">
    <source>
        <dbReference type="EMBL" id="AFM25725.1"/>
    </source>
</evidence>
<dbReference type="STRING" id="706587.Desti_3062"/>
<evidence type="ECO:0000256" key="10">
    <source>
        <dbReference type="RuleBase" id="RU364116"/>
    </source>
</evidence>